<dbReference type="Proteomes" id="UP001153069">
    <property type="component" value="Unassembled WGS sequence"/>
</dbReference>
<protein>
    <submittedName>
        <fullName evidence="1">Uncharacterized protein</fullName>
    </submittedName>
</protein>
<keyword evidence="2" id="KW-1185">Reference proteome</keyword>
<organism evidence="1 2">
    <name type="scientific">Seminavis robusta</name>
    <dbReference type="NCBI Taxonomy" id="568900"/>
    <lineage>
        <taxon>Eukaryota</taxon>
        <taxon>Sar</taxon>
        <taxon>Stramenopiles</taxon>
        <taxon>Ochrophyta</taxon>
        <taxon>Bacillariophyta</taxon>
        <taxon>Bacillariophyceae</taxon>
        <taxon>Bacillariophycidae</taxon>
        <taxon>Naviculales</taxon>
        <taxon>Naviculaceae</taxon>
        <taxon>Seminavis</taxon>
    </lineage>
</organism>
<evidence type="ECO:0000313" key="1">
    <source>
        <dbReference type="EMBL" id="CAB9519949.1"/>
    </source>
</evidence>
<reference evidence="1" key="1">
    <citation type="submission" date="2020-06" db="EMBL/GenBank/DDBJ databases">
        <authorList>
            <consortium name="Plant Systems Biology data submission"/>
        </authorList>
    </citation>
    <scope>NUCLEOTIDE SEQUENCE</scope>
    <source>
        <strain evidence="1">D6</strain>
    </source>
</reference>
<dbReference type="EMBL" id="CAICTM010001058">
    <property type="protein sequence ID" value="CAB9519949.1"/>
    <property type="molecule type" value="Genomic_DNA"/>
</dbReference>
<accession>A0A9N8EJJ7</accession>
<comment type="caution">
    <text evidence="1">The sequence shown here is derived from an EMBL/GenBank/DDBJ whole genome shotgun (WGS) entry which is preliminary data.</text>
</comment>
<proteinExistence type="predicted"/>
<gene>
    <name evidence="1" type="ORF">SEMRO_1060_G236700.1</name>
</gene>
<evidence type="ECO:0000313" key="2">
    <source>
        <dbReference type="Proteomes" id="UP001153069"/>
    </source>
</evidence>
<dbReference type="AlphaFoldDB" id="A0A9N8EJJ7"/>
<name>A0A9N8EJJ7_9STRA</name>
<sequence>MTLLRITHTLLGETILMVLNFREEEQESTEQALSAGEAISHYLDNEEIDPNVCTYLAIVFDTPSLLSQSLSHVEYLPVVTTSLLPNLERIVLFVPSRLPIDLSRKALPLLRAALLPLLHDKSRVEIVQGLDSSARFDTTRMWVNADEKEGAFMIVGLGFMGNDGDDGTEDFTDAAVQEALQYYETVSKVTILTHCSKETFGLICALPALEDLRLCKINIPPSWIAEVVACANAKDKRDGAGLSLLRYLWLQGVTLETYHDFESLCGAVGESKLHLFHVTKPTILDSAGSTFSPIFNILQCNPHLMILDCAENTRFVPSNDRLTVAQQQDEVYETLKLTNHKVCSFNFDDSWSVLPNKISERLDLNFYGLGAFTDPCNYAVGNDNWFLELLQVAKAREQCFVKGGGADKPCLLSALFVLFRARPTLIAFPPGSTGIN</sequence>